<accession>A0ABQ8SFR5</accession>
<feature type="domain" description="PiggyBac transposable element-derived protein" evidence="2">
    <location>
        <begin position="93"/>
        <end position="147"/>
    </location>
</feature>
<name>A0ABQ8SFR5_PERAM</name>
<dbReference type="Pfam" id="PF13843">
    <property type="entry name" value="DDE_Tnp_1_7"/>
    <property type="match status" value="2"/>
</dbReference>
<keyword evidence="4" id="KW-1185">Reference proteome</keyword>
<dbReference type="EMBL" id="JAJSOF020000027">
    <property type="protein sequence ID" value="KAJ4432959.1"/>
    <property type="molecule type" value="Genomic_DNA"/>
</dbReference>
<comment type="caution">
    <text evidence="3">The sequence shown here is derived from an EMBL/GenBank/DDBJ whole genome shotgun (WGS) entry which is preliminary data.</text>
</comment>
<evidence type="ECO:0000313" key="4">
    <source>
        <dbReference type="Proteomes" id="UP001148838"/>
    </source>
</evidence>
<feature type="domain" description="PiggyBac transposable element-derived protein" evidence="2">
    <location>
        <begin position="157"/>
        <end position="241"/>
    </location>
</feature>
<sequence>MSYEEEQAHIQKLFDQYLSDDGMSSFSDESLMFHRHIARLSQKVTVNLTAHQNQGLPVEDSNAAESSHRKSPTPVKDHHLKPDCANGKIPIPMGILIWMGLVRYPKLENYWSKRKIYDNYVKKLTSRNRFKLLLCMWHFHDNENLGKYQRFGNCLRVIVSKWKDKREVLMLTTGHGDETVTVQKHGKEITKPKVIIDYNNSKAFIDLSDQLKVYNTSLRRGIKWYRKLANEMIFGTTIVNAQVIYSSHEK</sequence>
<dbReference type="PANTHER" id="PTHR46599:SF3">
    <property type="entry name" value="PIGGYBAC TRANSPOSABLE ELEMENT-DERIVED PROTEIN 4"/>
    <property type="match status" value="1"/>
</dbReference>
<dbReference type="PANTHER" id="PTHR46599">
    <property type="entry name" value="PIGGYBAC TRANSPOSABLE ELEMENT-DERIVED PROTEIN 4"/>
    <property type="match status" value="1"/>
</dbReference>
<dbReference type="Proteomes" id="UP001148838">
    <property type="component" value="Unassembled WGS sequence"/>
</dbReference>
<reference evidence="3 4" key="1">
    <citation type="journal article" date="2022" name="Allergy">
        <title>Genome assembly and annotation of Periplaneta americana reveal a comprehensive cockroach allergen profile.</title>
        <authorList>
            <person name="Wang L."/>
            <person name="Xiong Q."/>
            <person name="Saelim N."/>
            <person name="Wang L."/>
            <person name="Nong W."/>
            <person name="Wan A.T."/>
            <person name="Shi M."/>
            <person name="Liu X."/>
            <person name="Cao Q."/>
            <person name="Hui J.H.L."/>
            <person name="Sookrung N."/>
            <person name="Leung T.F."/>
            <person name="Tungtrongchitr A."/>
            <person name="Tsui S.K.W."/>
        </authorList>
    </citation>
    <scope>NUCLEOTIDE SEQUENCE [LARGE SCALE GENOMIC DNA]</scope>
    <source>
        <strain evidence="3">PWHHKU_190912</strain>
    </source>
</reference>
<proteinExistence type="predicted"/>
<evidence type="ECO:0000313" key="3">
    <source>
        <dbReference type="EMBL" id="KAJ4432959.1"/>
    </source>
</evidence>
<evidence type="ECO:0000256" key="1">
    <source>
        <dbReference type="SAM" id="MobiDB-lite"/>
    </source>
</evidence>
<organism evidence="3 4">
    <name type="scientific">Periplaneta americana</name>
    <name type="common">American cockroach</name>
    <name type="synonym">Blatta americana</name>
    <dbReference type="NCBI Taxonomy" id="6978"/>
    <lineage>
        <taxon>Eukaryota</taxon>
        <taxon>Metazoa</taxon>
        <taxon>Ecdysozoa</taxon>
        <taxon>Arthropoda</taxon>
        <taxon>Hexapoda</taxon>
        <taxon>Insecta</taxon>
        <taxon>Pterygota</taxon>
        <taxon>Neoptera</taxon>
        <taxon>Polyneoptera</taxon>
        <taxon>Dictyoptera</taxon>
        <taxon>Blattodea</taxon>
        <taxon>Blattoidea</taxon>
        <taxon>Blattidae</taxon>
        <taxon>Blattinae</taxon>
        <taxon>Periplaneta</taxon>
    </lineage>
</organism>
<evidence type="ECO:0000259" key="2">
    <source>
        <dbReference type="Pfam" id="PF13843"/>
    </source>
</evidence>
<gene>
    <name evidence="3" type="ORF">ANN_15216</name>
</gene>
<dbReference type="InterPro" id="IPR029526">
    <property type="entry name" value="PGBD"/>
</dbReference>
<feature type="region of interest" description="Disordered" evidence="1">
    <location>
        <begin position="56"/>
        <end position="81"/>
    </location>
</feature>
<protein>
    <recommendedName>
        <fullName evidence="2">PiggyBac transposable element-derived protein domain-containing protein</fullName>
    </recommendedName>
</protein>